<name>A0A5J4R2D4_9ZZZZ</name>
<dbReference type="EMBL" id="SNRY01001920">
    <property type="protein sequence ID" value="KAA6327849.1"/>
    <property type="molecule type" value="Genomic_DNA"/>
</dbReference>
<reference evidence="1" key="1">
    <citation type="submission" date="2019-03" db="EMBL/GenBank/DDBJ databases">
        <title>Single cell metagenomics reveals metabolic interactions within the superorganism composed of flagellate Streblomastix strix and complex community of Bacteroidetes bacteria on its surface.</title>
        <authorList>
            <person name="Treitli S.C."/>
            <person name="Kolisko M."/>
            <person name="Husnik F."/>
            <person name="Keeling P."/>
            <person name="Hampl V."/>
        </authorList>
    </citation>
    <scope>NUCLEOTIDE SEQUENCE</scope>
    <source>
        <strain evidence="1">STM</strain>
    </source>
</reference>
<sequence>MTWQEIQEKMNGMRATRQEIKEQLDDMCVRMDRVVEKLESDKKKKAILEQSNNDVRIVNFLNLHGLTDEYIDYCLKHKKVD</sequence>
<evidence type="ECO:0000313" key="1">
    <source>
        <dbReference type="EMBL" id="KAA6327849.1"/>
    </source>
</evidence>
<gene>
    <name evidence="1" type="ORF">EZS27_023199</name>
</gene>
<proteinExistence type="predicted"/>
<dbReference type="AlphaFoldDB" id="A0A5J4R2D4"/>
<accession>A0A5J4R2D4</accession>
<protein>
    <submittedName>
        <fullName evidence="1">Uncharacterized protein</fullName>
    </submittedName>
</protein>
<comment type="caution">
    <text evidence="1">The sequence shown here is derived from an EMBL/GenBank/DDBJ whole genome shotgun (WGS) entry which is preliminary data.</text>
</comment>
<organism evidence="1">
    <name type="scientific">termite gut metagenome</name>
    <dbReference type="NCBI Taxonomy" id="433724"/>
    <lineage>
        <taxon>unclassified sequences</taxon>
        <taxon>metagenomes</taxon>
        <taxon>organismal metagenomes</taxon>
    </lineage>
</organism>